<dbReference type="Pfam" id="PF03406">
    <property type="entry name" value="Phage_fiber_2"/>
    <property type="match status" value="1"/>
</dbReference>
<accession>A0A6J5PSS5</accession>
<sequence>MPKFLSRINLPQYPSAPSSPVQGDMYYNTTADTVYVHDGASWIDLAAGGGGAGDITEVVAGTGLTGGATSGSATLSVDTSTIATKNYADTLVAGMNWHSSVHYATAAVLPNSPSYTPGTIGADGGYGIGATLSGTANGALIIDGGNPSSGKRVLVKNQADETENGIYVVTNAGSAGSTWLLTRAADANNRIAGQIASGDAVFTLPGYGVANAFQGFILASVGEDDEGNHIIGTSDLTWYQFTGSATFLSGDGIDSTGNTINVSIGAGLEFVSGNVAVKLSDSTSSSYQTVAASSLAIKSTYDHADTKIAKSLLTGKGAIITATADSVPSTLTPGNDGTILMSVYSNANGLGWVAPSYAAAENPSVTGKLLIDNNPSSPASLLEYDTSASIHLVGNNSQDNVIVIDSYGTGSDSEIALRSSRGTGASQSAIQSGDGIGKITMIGYGTSTFASGHSIEVRGKATQNFTNSAYGAKLEIVVTGNSTSSETIAATISPSSIELPNGSVFKIDGAQVLSINALGSGVTSSSLTSVGTIGTGTWQGSAVGIAYGGTGQTTATGAVNALLPSQASNSGKLLTTDGTNVSWYTLSIANETIDGGSA</sequence>
<protein>
    <submittedName>
        <fullName evidence="1">Bacteriophage lambda, Stf, side tail fibre-repeat-2</fullName>
    </submittedName>
</protein>
<reference evidence="1" key="1">
    <citation type="submission" date="2020-05" db="EMBL/GenBank/DDBJ databases">
        <authorList>
            <person name="Chiriac C."/>
            <person name="Salcher M."/>
            <person name="Ghai R."/>
            <person name="Kavagutti S V."/>
        </authorList>
    </citation>
    <scope>NUCLEOTIDE SEQUENCE</scope>
</reference>
<dbReference type="EMBL" id="LR797185">
    <property type="protein sequence ID" value="CAB4192870.1"/>
    <property type="molecule type" value="Genomic_DNA"/>
</dbReference>
<dbReference type="GO" id="GO:0019062">
    <property type="term" value="P:virion attachment to host cell"/>
    <property type="evidence" value="ECO:0007669"/>
    <property type="project" value="InterPro"/>
</dbReference>
<name>A0A6J5PSS5_9CAUD</name>
<evidence type="ECO:0000313" key="4">
    <source>
        <dbReference type="EMBL" id="CAB5231353.1"/>
    </source>
</evidence>
<dbReference type="GO" id="GO:0046718">
    <property type="term" value="P:symbiont entry into host cell"/>
    <property type="evidence" value="ECO:0007669"/>
    <property type="project" value="InterPro"/>
</dbReference>
<evidence type="ECO:0000313" key="2">
    <source>
        <dbReference type="EMBL" id="CAB4184963.1"/>
    </source>
</evidence>
<proteinExistence type="predicted"/>
<dbReference type="EMBL" id="LR798428">
    <property type="protein sequence ID" value="CAB5231353.1"/>
    <property type="molecule type" value="Genomic_DNA"/>
</dbReference>
<dbReference type="EMBL" id="LR796919">
    <property type="protein sequence ID" value="CAB4174909.1"/>
    <property type="molecule type" value="Genomic_DNA"/>
</dbReference>
<dbReference type="InterPro" id="IPR005068">
    <property type="entry name" value="Phage_lambda_Stf-r2"/>
</dbReference>
<gene>
    <name evidence="2" type="ORF">UFOVP1131_77</name>
    <name evidence="3" type="ORF">UFOVP1245_109</name>
    <name evidence="4" type="ORF">UFOVP1582_69</name>
    <name evidence="1" type="ORF">UFOVP966_91</name>
</gene>
<evidence type="ECO:0000313" key="1">
    <source>
        <dbReference type="EMBL" id="CAB4174909.1"/>
    </source>
</evidence>
<dbReference type="EMBL" id="LR797071">
    <property type="protein sequence ID" value="CAB4184963.1"/>
    <property type="molecule type" value="Genomic_DNA"/>
</dbReference>
<evidence type="ECO:0000313" key="3">
    <source>
        <dbReference type="EMBL" id="CAB4192870.1"/>
    </source>
</evidence>
<organism evidence="1">
    <name type="scientific">uncultured Caudovirales phage</name>
    <dbReference type="NCBI Taxonomy" id="2100421"/>
    <lineage>
        <taxon>Viruses</taxon>
        <taxon>Duplodnaviria</taxon>
        <taxon>Heunggongvirae</taxon>
        <taxon>Uroviricota</taxon>
        <taxon>Caudoviricetes</taxon>
        <taxon>Peduoviridae</taxon>
        <taxon>Maltschvirus</taxon>
        <taxon>Maltschvirus maltsch</taxon>
    </lineage>
</organism>